<dbReference type="InterPro" id="IPR007435">
    <property type="entry name" value="DUF484"/>
</dbReference>
<dbReference type="InterPro" id="IPR029016">
    <property type="entry name" value="GAF-like_dom_sf"/>
</dbReference>
<evidence type="ECO:0000313" key="2">
    <source>
        <dbReference type="Proteomes" id="UP000245212"/>
    </source>
</evidence>
<comment type="caution">
    <text evidence="1">The sequence shown here is derived from an EMBL/GenBank/DDBJ whole genome shotgun (WGS) entry which is preliminary data.</text>
</comment>
<dbReference type="RefSeq" id="WP_109062720.1">
    <property type="nucleotide sequence ID" value="NZ_QETA01000006.1"/>
</dbReference>
<protein>
    <submittedName>
        <fullName evidence="1">DUF484 domain-containing protein</fullName>
    </submittedName>
</protein>
<proteinExistence type="predicted"/>
<gene>
    <name evidence="1" type="ORF">DD235_14040</name>
</gene>
<dbReference type="PANTHER" id="PTHR38765:SF1">
    <property type="entry name" value="DUF484 DOMAIN-CONTAINING PROTEIN"/>
    <property type="match status" value="1"/>
</dbReference>
<dbReference type="EMBL" id="QETA01000006">
    <property type="protein sequence ID" value="PWF21904.1"/>
    <property type="molecule type" value="Genomic_DNA"/>
</dbReference>
<sequence length="243" mass="26084">MQAARGHNTDRHAYASPTFIAPLSHHIIAMTDATTHTPEDIALFLRQHPDFFIQNADIFAEFKLPHPHSGKAISLGERQILTLRERLKQTENTLAGLIHNAKSNDAISLRLYQWVEHLVALPDSDTLADAIRATLIEDFGLQDATVRWWGATPPEDAALLDSLTNQAAPAVGSSLDHPAVALLAQPPASVAIIVLRHDVIGDQPAGVLVLGADSADRFTPDMGTHFLATIGALASATLGRTAA</sequence>
<evidence type="ECO:0000313" key="1">
    <source>
        <dbReference type="EMBL" id="PWF21904.1"/>
    </source>
</evidence>
<keyword evidence="2" id="KW-1185">Reference proteome</keyword>
<reference evidence="2" key="1">
    <citation type="submission" date="2018-05" db="EMBL/GenBank/DDBJ databases">
        <authorList>
            <person name="Li Y."/>
        </authorList>
    </citation>
    <scope>NUCLEOTIDE SEQUENCE [LARGE SCALE GENOMIC DNA]</scope>
    <source>
        <strain evidence="2">3d-2-2</strain>
    </source>
</reference>
<dbReference type="Pfam" id="PF04340">
    <property type="entry name" value="DUF484"/>
    <property type="match status" value="1"/>
</dbReference>
<dbReference type="Proteomes" id="UP000245212">
    <property type="component" value="Unassembled WGS sequence"/>
</dbReference>
<name>A0A2V1JUY9_9BURK</name>
<dbReference type="PANTHER" id="PTHR38765">
    <property type="entry name" value="DUF484 DOMAIN-CONTAINING PROTEIN"/>
    <property type="match status" value="1"/>
</dbReference>
<organism evidence="1 2">
    <name type="scientific">Corticimicrobacter populi</name>
    <dbReference type="NCBI Taxonomy" id="2175229"/>
    <lineage>
        <taxon>Bacteria</taxon>
        <taxon>Pseudomonadati</taxon>
        <taxon>Pseudomonadota</taxon>
        <taxon>Betaproteobacteria</taxon>
        <taxon>Burkholderiales</taxon>
        <taxon>Alcaligenaceae</taxon>
        <taxon>Corticimicrobacter</taxon>
    </lineage>
</organism>
<accession>A0A2V1JUY9</accession>
<dbReference type="AlphaFoldDB" id="A0A2V1JUY9"/>
<dbReference type="Gene3D" id="3.30.450.40">
    <property type="match status" value="1"/>
</dbReference>